<gene>
    <name evidence="10" type="ORF">SteCoe_7400</name>
</gene>
<dbReference type="AlphaFoldDB" id="A0A1R2CMU7"/>
<evidence type="ECO:0000256" key="1">
    <source>
        <dbReference type="ARBA" id="ARBA00004637"/>
    </source>
</evidence>
<comment type="caution">
    <text evidence="10">The sequence shown here is derived from an EMBL/GenBank/DDBJ whole genome shotgun (WGS) entry which is preliminary data.</text>
</comment>
<evidence type="ECO:0000256" key="9">
    <source>
        <dbReference type="SAM" id="MobiDB-lite"/>
    </source>
</evidence>
<keyword evidence="7" id="KW-0496">Mitochondrion</keyword>
<organism evidence="10 11">
    <name type="scientific">Stentor coeruleus</name>
    <dbReference type="NCBI Taxonomy" id="5963"/>
    <lineage>
        <taxon>Eukaryota</taxon>
        <taxon>Sar</taxon>
        <taxon>Alveolata</taxon>
        <taxon>Ciliophora</taxon>
        <taxon>Postciliodesmatophora</taxon>
        <taxon>Heterotrichea</taxon>
        <taxon>Heterotrichida</taxon>
        <taxon>Stentoridae</taxon>
        <taxon>Stentor</taxon>
    </lineage>
</organism>
<dbReference type="Gene3D" id="1.10.287.110">
    <property type="entry name" value="DnaJ domain"/>
    <property type="match status" value="1"/>
</dbReference>
<dbReference type="Proteomes" id="UP000187209">
    <property type="component" value="Unassembled WGS sequence"/>
</dbReference>
<dbReference type="PANTHER" id="PTHR12388">
    <property type="entry name" value="MITOCHONDRIA ASSOCIATED GRANULOCYTE MACROPHAGE CSF SIGNALING MOLECULE"/>
    <property type="match status" value="1"/>
</dbReference>
<evidence type="ECO:0000256" key="4">
    <source>
        <dbReference type="ARBA" id="ARBA00022792"/>
    </source>
</evidence>
<dbReference type="InterPro" id="IPR036869">
    <property type="entry name" value="J_dom_sf"/>
</dbReference>
<evidence type="ECO:0000256" key="6">
    <source>
        <dbReference type="ARBA" id="ARBA00023010"/>
    </source>
</evidence>
<evidence type="ECO:0000256" key="7">
    <source>
        <dbReference type="ARBA" id="ARBA00023128"/>
    </source>
</evidence>
<evidence type="ECO:0000256" key="8">
    <source>
        <dbReference type="ARBA" id="ARBA00023136"/>
    </source>
</evidence>
<keyword evidence="8" id="KW-0472">Membrane</keyword>
<keyword evidence="3" id="KW-0813">Transport</keyword>
<evidence type="ECO:0000256" key="2">
    <source>
        <dbReference type="ARBA" id="ARBA00008817"/>
    </source>
</evidence>
<feature type="region of interest" description="Disordered" evidence="9">
    <location>
        <begin position="44"/>
        <end position="68"/>
    </location>
</feature>
<dbReference type="Pfam" id="PF03656">
    <property type="entry name" value="Pam16"/>
    <property type="match status" value="1"/>
</dbReference>
<comment type="similarity">
    <text evidence="2">Belongs to the TIM16/PAM16 family.</text>
</comment>
<evidence type="ECO:0008006" key="12">
    <source>
        <dbReference type="Google" id="ProtNLM"/>
    </source>
</evidence>
<evidence type="ECO:0000313" key="10">
    <source>
        <dbReference type="EMBL" id="OMJ90286.1"/>
    </source>
</evidence>
<feature type="region of interest" description="Disordered" evidence="9">
    <location>
        <begin position="134"/>
        <end position="155"/>
    </location>
</feature>
<evidence type="ECO:0000256" key="5">
    <source>
        <dbReference type="ARBA" id="ARBA00022927"/>
    </source>
</evidence>
<keyword evidence="5" id="KW-0653">Protein transport</keyword>
<evidence type="ECO:0000313" key="11">
    <source>
        <dbReference type="Proteomes" id="UP000187209"/>
    </source>
</evidence>
<name>A0A1R2CMU7_9CILI</name>
<keyword evidence="6" id="KW-0811">Translocation</keyword>
<dbReference type="GO" id="GO:0005744">
    <property type="term" value="C:TIM23 mitochondrial import inner membrane translocase complex"/>
    <property type="evidence" value="ECO:0007669"/>
    <property type="project" value="InterPro"/>
</dbReference>
<dbReference type="SUPFAM" id="SSF46565">
    <property type="entry name" value="Chaperone J-domain"/>
    <property type="match status" value="1"/>
</dbReference>
<sequence>MFWDLLKAVGIIAKHAAWWNIYEIRLYWSTREIPKVTPKWTYKYNPEENKDKTDKADKTEKKAPSGPMPISEAIQILQVPNEFSIEQIEERYSKLIKINDPNKGGSFYIQCKITGARLTLIQALIPPEILEEVEKAKKSKEAAEQEAKTEDPQKS</sequence>
<accession>A0A1R2CMU7</accession>
<protein>
    <recommendedName>
        <fullName evidence="12">J domain-containing protein</fullName>
    </recommendedName>
</protein>
<feature type="compositionally biased region" description="Basic and acidic residues" evidence="9">
    <location>
        <begin position="45"/>
        <end position="63"/>
    </location>
</feature>
<dbReference type="OrthoDB" id="10262892at2759"/>
<comment type="subcellular location">
    <subcellularLocation>
        <location evidence="1">Mitochondrion inner membrane</location>
        <topology evidence="1">Peripheral membrane protein</topology>
    </subcellularLocation>
</comment>
<dbReference type="InterPro" id="IPR005341">
    <property type="entry name" value="Tim16"/>
</dbReference>
<keyword evidence="11" id="KW-1185">Reference proteome</keyword>
<evidence type="ECO:0000256" key="3">
    <source>
        <dbReference type="ARBA" id="ARBA00022448"/>
    </source>
</evidence>
<keyword evidence="4" id="KW-0999">Mitochondrion inner membrane</keyword>
<dbReference type="GO" id="GO:0030150">
    <property type="term" value="P:protein import into mitochondrial matrix"/>
    <property type="evidence" value="ECO:0007669"/>
    <property type="project" value="InterPro"/>
</dbReference>
<proteinExistence type="inferred from homology"/>
<reference evidence="10 11" key="1">
    <citation type="submission" date="2016-11" db="EMBL/GenBank/DDBJ databases">
        <title>The macronuclear genome of Stentor coeruleus: a giant cell with tiny introns.</title>
        <authorList>
            <person name="Slabodnick M."/>
            <person name="Ruby J.G."/>
            <person name="Reiff S.B."/>
            <person name="Swart E.C."/>
            <person name="Gosai S."/>
            <person name="Prabakaran S."/>
            <person name="Witkowska E."/>
            <person name="Larue G.E."/>
            <person name="Fisher S."/>
            <person name="Freeman R.M."/>
            <person name="Gunawardena J."/>
            <person name="Chu W."/>
            <person name="Stover N.A."/>
            <person name="Gregory B.D."/>
            <person name="Nowacki M."/>
            <person name="Derisi J."/>
            <person name="Roy S.W."/>
            <person name="Marshall W.F."/>
            <person name="Sood P."/>
        </authorList>
    </citation>
    <scope>NUCLEOTIDE SEQUENCE [LARGE SCALE GENOMIC DNA]</scope>
    <source>
        <strain evidence="10">WM001</strain>
    </source>
</reference>
<dbReference type="PANTHER" id="PTHR12388:SF0">
    <property type="entry name" value="MITOCHONDRIAL IMPORT INNER MEMBRANE TRANSLOCASE SUBUNIT TIM16"/>
    <property type="match status" value="1"/>
</dbReference>
<dbReference type="EMBL" id="MPUH01000106">
    <property type="protein sequence ID" value="OMJ90286.1"/>
    <property type="molecule type" value="Genomic_DNA"/>
</dbReference>